<comment type="caution">
    <text evidence="5">The sequence shown here is derived from an EMBL/GenBank/DDBJ whole genome shotgun (WGS) entry which is preliminary data.</text>
</comment>
<evidence type="ECO:0000313" key="6">
    <source>
        <dbReference type="Proteomes" id="UP000224854"/>
    </source>
</evidence>
<feature type="chain" id="PRO_5013174636" description="Swiss Army Knife protein DSP-PTPase phosphatase domain-containing protein" evidence="3">
    <location>
        <begin position="20"/>
        <end position="427"/>
    </location>
</feature>
<protein>
    <recommendedName>
        <fullName evidence="4">Swiss Army Knife protein DSP-PTPase phosphatase domain-containing protein</fullName>
    </recommendedName>
</protein>
<dbReference type="GO" id="GO:0016791">
    <property type="term" value="F:phosphatase activity"/>
    <property type="evidence" value="ECO:0007669"/>
    <property type="project" value="UniProtKB-ARBA"/>
</dbReference>
<feature type="domain" description="Swiss Army Knife protein DSP-PTPase phosphatase" evidence="4">
    <location>
        <begin position="79"/>
        <end position="189"/>
    </location>
</feature>
<dbReference type="EMBL" id="NJEU01001438">
    <property type="protein sequence ID" value="PHH67472.1"/>
    <property type="molecule type" value="Genomic_DNA"/>
</dbReference>
<keyword evidence="3" id="KW-0732">Signal</keyword>
<organism evidence="5 6">
    <name type="scientific">Ophiocordyceps australis</name>
    <dbReference type="NCBI Taxonomy" id="1399860"/>
    <lineage>
        <taxon>Eukaryota</taxon>
        <taxon>Fungi</taxon>
        <taxon>Dikarya</taxon>
        <taxon>Ascomycota</taxon>
        <taxon>Pezizomycotina</taxon>
        <taxon>Sordariomycetes</taxon>
        <taxon>Hypocreomycetidae</taxon>
        <taxon>Hypocreales</taxon>
        <taxon>Ophiocordycipitaceae</taxon>
        <taxon>Ophiocordyceps</taxon>
    </lineage>
</organism>
<evidence type="ECO:0000313" key="5">
    <source>
        <dbReference type="EMBL" id="PHH67472.1"/>
    </source>
</evidence>
<feature type="signal peptide" evidence="3">
    <location>
        <begin position="1"/>
        <end position="19"/>
    </location>
</feature>
<evidence type="ECO:0000256" key="2">
    <source>
        <dbReference type="SAM" id="MobiDB-lite"/>
    </source>
</evidence>
<gene>
    <name evidence="5" type="ORF">CDD82_1452</name>
</gene>
<proteinExistence type="predicted"/>
<evidence type="ECO:0000256" key="1">
    <source>
        <dbReference type="ARBA" id="ARBA00022801"/>
    </source>
</evidence>
<feature type="region of interest" description="Disordered" evidence="2">
    <location>
        <begin position="204"/>
        <end position="231"/>
    </location>
</feature>
<evidence type="ECO:0000259" key="4">
    <source>
        <dbReference type="Pfam" id="PF22784"/>
    </source>
</evidence>
<dbReference type="OrthoDB" id="432447at2759"/>
<accession>A0A2C5YJI7</accession>
<name>A0A2C5YJI7_9HYPO</name>
<dbReference type="InterPro" id="IPR029021">
    <property type="entry name" value="Prot-tyrosine_phosphatase-like"/>
</dbReference>
<dbReference type="InterPro" id="IPR057023">
    <property type="entry name" value="PTP-SAK"/>
</dbReference>
<keyword evidence="1" id="KW-0378">Hydrolase</keyword>
<dbReference type="AlphaFoldDB" id="A0A2C5YJI7"/>
<dbReference type="SUPFAM" id="SSF52799">
    <property type="entry name" value="(Phosphotyrosine protein) phosphatases II"/>
    <property type="match status" value="1"/>
</dbReference>
<dbReference type="Gene3D" id="3.90.190.10">
    <property type="entry name" value="Protein tyrosine phosphatase superfamily"/>
    <property type="match status" value="1"/>
</dbReference>
<dbReference type="Proteomes" id="UP000224854">
    <property type="component" value="Unassembled WGS sequence"/>
</dbReference>
<reference evidence="5 6" key="1">
    <citation type="submission" date="2017-06" db="EMBL/GenBank/DDBJ databases">
        <title>Ant-infecting Ophiocordyceps genomes reveal a high diversity of potential behavioral manipulation genes and a possible major role for enterotoxins.</title>
        <authorList>
            <person name="De Bekker C."/>
            <person name="Evans H.C."/>
            <person name="Brachmann A."/>
            <person name="Hughes D.P."/>
        </authorList>
    </citation>
    <scope>NUCLEOTIDE SEQUENCE [LARGE SCALE GENOMIC DNA]</scope>
    <source>
        <strain evidence="5 6">1348a</strain>
    </source>
</reference>
<keyword evidence="6" id="KW-1185">Reference proteome</keyword>
<sequence length="427" mass="46424">MIVNKLVLGLFQATATVYAVQQGTDKNDLLNVADRAAQAGFHRFEYITEHFNAGDVLARSSAPHYDDTIKKDETQDITMETIGFLQEQGITQVISLNEQAEDVRIREPIENANIRYLPMPAKDFTPPDRQQMKLAWEAFSQNRASTLVCCGYGHGRTGTLVSALQIYAESEKTAPQRLTRADYDRNHVERDEQRQTLEELQNELGIRKGRGLEPDADDEGPAKKKAKGATETQFKAPGELYSELESFLEMLDLPEQAVGDSQEAEAINSLMAEYGMVAVQEEELSQETTAALSEDEVAMLDSLEEFLSQHVAERQVTAEQLMAEIEEIMDEYPAQEVGEAAGAAASAVGDWDLMVALDGLPAVAEGDPAIAAVVGELEAAAGFGDVDLLSLLPVVPEGEVGDELVMGVEAVEGATVLEVAYGLLAAL</sequence>
<dbReference type="Pfam" id="PF22784">
    <property type="entry name" value="PTP-SAK"/>
    <property type="match status" value="1"/>
</dbReference>
<evidence type="ECO:0000256" key="3">
    <source>
        <dbReference type="SAM" id="SignalP"/>
    </source>
</evidence>